<gene>
    <name evidence="1" type="ORF">E0H45_15960</name>
</gene>
<comment type="caution">
    <text evidence="1">The sequence shown here is derived from an EMBL/GenBank/DDBJ whole genome shotgun (WGS) entry which is preliminary data.</text>
</comment>
<evidence type="ECO:0000313" key="2">
    <source>
        <dbReference type="Proteomes" id="UP000292346"/>
    </source>
</evidence>
<keyword evidence="2" id="KW-1185">Reference proteome</keyword>
<proteinExistence type="predicted"/>
<dbReference type="AlphaFoldDB" id="A0A4R0HAI9"/>
<evidence type="ECO:0000313" key="1">
    <source>
        <dbReference type="EMBL" id="TCC07481.1"/>
    </source>
</evidence>
<name>A0A4R0HAI9_9ACTN</name>
<dbReference type="EMBL" id="SJJZ01000002">
    <property type="protein sequence ID" value="TCC07481.1"/>
    <property type="molecule type" value="Genomic_DNA"/>
</dbReference>
<organism evidence="1 2">
    <name type="scientific">Kribbella soli</name>
    <dbReference type="NCBI Taxonomy" id="1124743"/>
    <lineage>
        <taxon>Bacteria</taxon>
        <taxon>Bacillati</taxon>
        <taxon>Actinomycetota</taxon>
        <taxon>Actinomycetes</taxon>
        <taxon>Propionibacteriales</taxon>
        <taxon>Kribbellaceae</taxon>
        <taxon>Kribbella</taxon>
    </lineage>
</organism>
<reference evidence="1 2" key="1">
    <citation type="submission" date="2019-02" db="EMBL/GenBank/DDBJ databases">
        <title>Kribbella capetownensis sp. nov. and Kribbella speibonae sp. nov., isolated from soil.</title>
        <authorList>
            <person name="Curtis S.M."/>
            <person name="Norton I."/>
            <person name="Everest G.J."/>
            <person name="Meyers P.R."/>
        </authorList>
    </citation>
    <scope>NUCLEOTIDE SEQUENCE [LARGE SCALE GENOMIC DNA]</scope>
    <source>
        <strain evidence="1 2">KCTC 29219</strain>
    </source>
</reference>
<dbReference type="OrthoDB" id="3393162at2"/>
<dbReference type="RefSeq" id="WP_131338123.1">
    <property type="nucleotide sequence ID" value="NZ_SJJZ01000002.1"/>
</dbReference>
<accession>A0A4R0HAI9</accession>
<protein>
    <submittedName>
        <fullName evidence="1">Uncharacterized protein</fullName>
    </submittedName>
</protein>
<sequence>MTAALDQAVLDAARAALVELCESGSPVVRPETVDETLAVAVRRWQSFHRRNDRSADVNTRTNDLAKGLLNTFEPDPTLAGPLKADYHHLAATLANVFATA</sequence>
<dbReference type="Proteomes" id="UP000292346">
    <property type="component" value="Unassembled WGS sequence"/>
</dbReference>